<organism evidence="2 3">
    <name type="scientific">Brevundimonas goettingensis</name>
    <dbReference type="NCBI Taxonomy" id="2774190"/>
    <lineage>
        <taxon>Bacteria</taxon>
        <taxon>Pseudomonadati</taxon>
        <taxon>Pseudomonadota</taxon>
        <taxon>Alphaproteobacteria</taxon>
        <taxon>Caulobacterales</taxon>
        <taxon>Caulobacteraceae</taxon>
        <taxon>Brevundimonas</taxon>
    </lineage>
</organism>
<dbReference type="Proteomes" id="UP000663918">
    <property type="component" value="Chromosome"/>
</dbReference>
<feature type="transmembrane region" description="Helical" evidence="1">
    <location>
        <begin position="58"/>
        <end position="79"/>
    </location>
</feature>
<reference evidence="2" key="1">
    <citation type="submission" date="2020-09" db="EMBL/GenBank/DDBJ databases">
        <title>Brevundimonas sp. LVF2 isolated from a puddle in Goettingen, Germany.</title>
        <authorList>
            <person name="Friedrich I."/>
            <person name="Klassen A."/>
            <person name="Hannes N."/>
            <person name="Schneider D."/>
            <person name="Hertel R."/>
            <person name="Daniel R."/>
        </authorList>
    </citation>
    <scope>NUCLEOTIDE SEQUENCE</scope>
    <source>
        <strain evidence="2">LVF2</strain>
    </source>
</reference>
<protein>
    <submittedName>
        <fullName evidence="2">Uncharacterized protein</fullName>
    </submittedName>
</protein>
<feature type="transmembrane region" description="Helical" evidence="1">
    <location>
        <begin position="118"/>
        <end position="135"/>
    </location>
</feature>
<dbReference type="EMBL" id="CP062222">
    <property type="protein sequence ID" value="QTC91760.1"/>
    <property type="molecule type" value="Genomic_DNA"/>
</dbReference>
<keyword evidence="1" id="KW-0812">Transmembrane</keyword>
<evidence type="ECO:0000313" key="3">
    <source>
        <dbReference type="Proteomes" id="UP000663918"/>
    </source>
</evidence>
<name>A0A975C1G9_9CAUL</name>
<dbReference type="RefSeq" id="WP_207870935.1">
    <property type="nucleotide sequence ID" value="NZ_CP062222.1"/>
</dbReference>
<dbReference type="AlphaFoldDB" id="A0A975C1G9"/>
<dbReference type="KEGG" id="bgoe:IFJ75_02160"/>
<proteinExistence type="predicted"/>
<keyword evidence="3" id="KW-1185">Reference proteome</keyword>
<evidence type="ECO:0000256" key="1">
    <source>
        <dbReference type="SAM" id="Phobius"/>
    </source>
</evidence>
<evidence type="ECO:0000313" key="2">
    <source>
        <dbReference type="EMBL" id="QTC91760.1"/>
    </source>
</evidence>
<sequence>MAEARKTPWHLWLVGVLGLFWNGFGATDFAMSMIQGDAWYRMNRMTEAQIAAMHAYPAWMYVVWFAGTWGALIGTGLLLFRSRFAVHAFAVSLLGFLMSLVYGYFISPDKTAAHGMEIMHGVIFAGCLFFLWYAWTMAKKGVLR</sequence>
<gene>
    <name evidence="2" type="ORF">IFJ75_02160</name>
</gene>
<feature type="transmembrane region" description="Helical" evidence="1">
    <location>
        <begin position="12"/>
        <end position="34"/>
    </location>
</feature>
<accession>A0A975C1G9</accession>
<keyword evidence="1" id="KW-0472">Membrane</keyword>
<feature type="transmembrane region" description="Helical" evidence="1">
    <location>
        <begin position="86"/>
        <end position="106"/>
    </location>
</feature>
<keyword evidence="1" id="KW-1133">Transmembrane helix</keyword>